<dbReference type="RefSeq" id="WP_162660943.1">
    <property type="nucleotide sequence ID" value="NZ_LR593887.1"/>
</dbReference>
<protein>
    <recommendedName>
        <fullName evidence="6">RNA polymerase sigma factor</fullName>
    </recommendedName>
</protein>
<dbReference type="EMBL" id="LR586016">
    <property type="protein sequence ID" value="VIP05745.1"/>
    <property type="molecule type" value="Genomic_DNA"/>
</dbReference>
<dbReference type="Gene3D" id="1.10.10.10">
    <property type="entry name" value="Winged helix-like DNA-binding domain superfamily/Winged helix DNA-binding domain"/>
    <property type="match status" value="1"/>
</dbReference>
<feature type="domain" description="RNA polymerase sigma-70 region 2" evidence="7">
    <location>
        <begin position="14"/>
        <end position="80"/>
    </location>
</feature>
<dbReference type="GO" id="GO:0016987">
    <property type="term" value="F:sigma factor activity"/>
    <property type="evidence" value="ECO:0007669"/>
    <property type="project" value="UniProtKB-KW"/>
</dbReference>
<reference evidence="9" key="1">
    <citation type="submission" date="2019-04" db="EMBL/GenBank/DDBJ databases">
        <authorList>
            <consortium name="Science for Life Laboratories"/>
        </authorList>
    </citation>
    <scope>NUCLEOTIDE SEQUENCE</scope>
    <source>
        <strain evidence="9">MBLW1</strain>
    </source>
</reference>
<evidence type="ECO:0000256" key="6">
    <source>
        <dbReference type="RuleBase" id="RU000716"/>
    </source>
</evidence>
<dbReference type="Proteomes" id="UP000464378">
    <property type="component" value="Chromosome"/>
</dbReference>
<evidence type="ECO:0000259" key="8">
    <source>
        <dbReference type="Pfam" id="PF08281"/>
    </source>
</evidence>
<keyword evidence="10" id="KW-1185">Reference proteome</keyword>
<dbReference type="GO" id="GO:0006352">
    <property type="term" value="P:DNA-templated transcription initiation"/>
    <property type="evidence" value="ECO:0007669"/>
    <property type="project" value="InterPro"/>
</dbReference>
<dbReference type="InterPro" id="IPR013249">
    <property type="entry name" value="RNA_pol_sigma70_r4_t2"/>
</dbReference>
<dbReference type="InterPro" id="IPR000838">
    <property type="entry name" value="RNA_pol_sigma70_ECF_CS"/>
</dbReference>
<evidence type="ECO:0000256" key="1">
    <source>
        <dbReference type="ARBA" id="ARBA00010641"/>
    </source>
</evidence>
<gene>
    <name evidence="9" type="ORF">GMBLW1_34480</name>
</gene>
<evidence type="ECO:0000256" key="5">
    <source>
        <dbReference type="ARBA" id="ARBA00023163"/>
    </source>
</evidence>
<evidence type="ECO:0000259" key="7">
    <source>
        <dbReference type="Pfam" id="PF04542"/>
    </source>
</evidence>
<dbReference type="InterPro" id="IPR036388">
    <property type="entry name" value="WH-like_DNA-bd_sf"/>
</dbReference>
<dbReference type="Pfam" id="PF08281">
    <property type="entry name" value="Sigma70_r4_2"/>
    <property type="match status" value="1"/>
</dbReference>
<dbReference type="InterPro" id="IPR013325">
    <property type="entry name" value="RNA_pol_sigma_r2"/>
</dbReference>
<evidence type="ECO:0000313" key="9">
    <source>
        <dbReference type="EMBL" id="VIP05745.1"/>
    </source>
</evidence>
<dbReference type="PANTHER" id="PTHR43133:SF46">
    <property type="entry name" value="RNA POLYMERASE SIGMA-70 FACTOR ECF SUBFAMILY"/>
    <property type="match status" value="1"/>
</dbReference>
<dbReference type="InterPro" id="IPR007627">
    <property type="entry name" value="RNA_pol_sigma70_r2"/>
</dbReference>
<dbReference type="Pfam" id="PF04542">
    <property type="entry name" value="Sigma70_r2"/>
    <property type="match status" value="1"/>
</dbReference>
<sequence length="186" mass="21597">MSEPSELLTPERIFRDHAPRIFHLARRMLGSESDAEDVLQEVLLTVIRKLKDFRGDSSLTTWLHRVTVNTALMHRRKQASRELRERSDPMEQFSDEGIHTQPIHGWANAPDQPLLQAERRSLLEQAITRMPEILRDVLILADIEELPNAEVADVLQLSVPAVKTRLHRARQWLRNELAPHFEEPSR</sequence>
<dbReference type="CDD" id="cd06171">
    <property type="entry name" value="Sigma70_r4"/>
    <property type="match status" value="1"/>
</dbReference>
<keyword evidence="2 6" id="KW-0805">Transcription regulation</keyword>
<dbReference type="InterPro" id="IPR039425">
    <property type="entry name" value="RNA_pol_sigma-70-like"/>
</dbReference>
<dbReference type="PANTHER" id="PTHR43133">
    <property type="entry name" value="RNA POLYMERASE ECF-TYPE SIGMA FACTO"/>
    <property type="match status" value="1"/>
</dbReference>
<accession>A0A6C2YYE6</accession>
<dbReference type="EMBL" id="LR593887">
    <property type="protein sequence ID" value="VTS08846.1"/>
    <property type="molecule type" value="Genomic_DNA"/>
</dbReference>
<dbReference type="GO" id="GO:0003677">
    <property type="term" value="F:DNA binding"/>
    <property type="evidence" value="ECO:0007669"/>
    <property type="project" value="UniProtKB-KW"/>
</dbReference>
<keyword evidence="4 6" id="KW-0238">DNA-binding</keyword>
<keyword evidence="5 6" id="KW-0804">Transcription</keyword>
<dbReference type="KEGG" id="tim:GMBLW1_34480"/>
<organism evidence="9">
    <name type="scientific">Tuwongella immobilis</name>
    <dbReference type="NCBI Taxonomy" id="692036"/>
    <lineage>
        <taxon>Bacteria</taxon>
        <taxon>Pseudomonadati</taxon>
        <taxon>Planctomycetota</taxon>
        <taxon>Planctomycetia</taxon>
        <taxon>Gemmatales</taxon>
        <taxon>Gemmataceae</taxon>
        <taxon>Tuwongella</taxon>
    </lineage>
</organism>
<dbReference type="InterPro" id="IPR014284">
    <property type="entry name" value="RNA_pol_sigma-70_dom"/>
</dbReference>
<evidence type="ECO:0000256" key="3">
    <source>
        <dbReference type="ARBA" id="ARBA00023082"/>
    </source>
</evidence>
<dbReference type="InParanoid" id="A0A6C2YYE6"/>
<dbReference type="PROSITE" id="PS01063">
    <property type="entry name" value="SIGMA70_ECF"/>
    <property type="match status" value="1"/>
</dbReference>
<name>A0A6C2YYE6_9BACT</name>
<evidence type="ECO:0000256" key="4">
    <source>
        <dbReference type="ARBA" id="ARBA00023125"/>
    </source>
</evidence>
<proteinExistence type="inferred from homology"/>
<evidence type="ECO:0000256" key="2">
    <source>
        <dbReference type="ARBA" id="ARBA00023015"/>
    </source>
</evidence>
<feature type="domain" description="RNA polymerase sigma factor 70 region 4 type 2" evidence="8">
    <location>
        <begin position="122"/>
        <end position="173"/>
    </location>
</feature>
<dbReference type="SUPFAM" id="SSF88946">
    <property type="entry name" value="Sigma2 domain of RNA polymerase sigma factors"/>
    <property type="match status" value="1"/>
</dbReference>
<dbReference type="AlphaFoldDB" id="A0A6C2YYE6"/>
<dbReference type="Gene3D" id="1.10.1740.10">
    <property type="match status" value="1"/>
</dbReference>
<evidence type="ECO:0000313" key="10">
    <source>
        <dbReference type="Proteomes" id="UP000464378"/>
    </source>
</evidence>
<dbReference type="SUPFAM" id="SSF88659">
    <property type="entry name" value="Sigma3 and sigma4 domains of RNA polymerase sigma factors"/>
    <property type="match status" value="1"/>
</dbReference>
<dbReference type="InterPro" id="IPR013324">
    <property type="entry name" value="RNA_pol_sigma_r3/r4-like"/>
</dbReference>
<dbReference type="NCBIfam" id="TIGR02937">
    <property type="entry name" value="sigma70-ECF"/>
    <property type="match status" value="1"/>
</dbReference>
<keyword evidence="3 6" id="KW-0731">Sigma factor</keyword>
<comment type="similarity">
    <text evidence="1 6">Belongs to the sigma-70 factor family. ECF subfamily.</text>
</comment>